<feature type="region of interest" description="Disordered" evidence="1">
    <location>
        <begin position="1"/>
        <end position="66"/>
    </location>
</feature>
<dbReference type="RefSeq" id="WP_043350668.1">
    <property type="nucleotide sequence ID" value="NZ_CP003811.1"/>
</dbReference>
<dbReference type="eggNOG" id="ENOG5033HPI">
    <property type="taxonomic scope" value="Bacteria"/>
</dbReference>
<dbReference type="EMBL" id="CP003811">
    <property type="protein sequence ID" value="AIQ89790.1"/>
    <property type="molecule type" value="Genomic_DNA"/>
</dbReference>
<keyword evidence="3" id="KW-1185">Reference proteome</keyword>
<accession>A0A089NTD4</accession>
<dbReference type="AlphaFoldDB" id="A0A089NTD4"/>
<feature type="compositionally biased region" description="Basic and acidic residues" evidence="1">
    <location>
        <begin position="48"/>
        <end position="60"/>
    </location>
</feature>
<organism evidence="2 3">
    <name type="scientific">Methylobacterium oryzae CBMB20</name>
    <dbReference type="NCBI Taxonomy" id="693986"/>
    <lineage>
        <taxon>Bacteria</taxon>
        <taxon>Pseudomonadati</taxon>
        <taxon>Pseudomonadota</taxon>
        <taxon>Alphaproteobacteria</taxon>
        <taxon>Hyphomicrobiales</taxon>
        <taxon>Methylobacteriaceae</taxon>
        <taxon>Methylobacterium</taxon>
    </lineage>
</organism>
<dbReference type="HOGENOM" id="CLU_198034_0_0_5"/>
<dbReference type="KEGG" id="mor:MOC_2035"/>
<name>A0A089NTD4_9HYPH</name>
<gene>
    <name evidence="2" type="ORF">MOC_2035</name>
</gene>
<dbReference type="Proteomes" id="UP000029492">
    <property type="component" value="Chromosome"/>
</dbReference>
<dbReference type="STRING" id="693986.MOC_2035"/>
<dbReference type="GeneID" id="96604357"/>
<evidence type="ECO:0000256" key="1">
    <source>
        <dbReference type="SAM" id="MobiDB-lite"/>
    </source>
</evidence>
<proteinExistence type="predicted"/>
<protein>
    <submittedName>
        <fullName evidence="2">Protein of unassigned function</fullName>
    </submittedName>
</protein>
<reference evidence="2 3" key="1">
    <citation type="journal article" date="2014" name="PLoS ONE">
        <title>Genome Information of Methylobacterium oryzae, a Plant-Probiotic Methylotroph in the Phyllosphere.</title>
        <authorList>
            <person name="Kwak M.J."/>
            <person name="Jeong H."/>
            <person name="Madhaiyan M."/>
            <person name="Lee Y."/>
            <person name="Sa T.M."/>
            <person name="Oh T.K."/>
            <person name="Kim J.F."/>
        </authorList>
    </citation>
    <scope>NUCLEOTIDE SEQUENCE [LARGE SCALE GENOMIC DNA]</scope>
    <source>
        <strain evidence="2 3">CBMB20</strain>
    </source>
</reference>
<feature type="compositionally biased region" description="Basic and acidic residues" evidence="1">
    <location>
        <begin position="1"/>
        <end position="16"/>
    </location>
</feature>
<evidence type="ECO:0000313" key="3">
    <source>
        <dbReference type="Proteomes" id="UP000029492"/>
    </source>
</evidence>
<evidence type="ECO:0000313" key="2">
    <source>
        <dbReference type="EMBL" id="AIQ89790.1"/>
    </source>
</evidence>
<sequence>MSGKHPKTDTPTDADLKGNPGIGTSKGMSGADPADLQADSTFEGDVDNETKRDGGVDPDHRPRKNA</sequence>